<dbReference type="Gene3D" id="1.25.40.10">
    <property type="entry name" value="Tetratricopeptide repeat domain"/>
    <property type="match status" value="1"/>
</dbReference>
<dbReference type="OrthoDB" id="2308313at2759"/>
<evidence type="ECO:0000313" key="2">
    <source>
        <dbReference type="Proteomes" id="UP000726737"/>
    </source>
</evidence>
<organism evidence="1 2">
    <name type="scientific">Mortierella polycephala</name>
    <dbReference type="NCBI Taxonomy" id="41804"/>
    <lineage>
        <taxon>Eukaryota</taxon>
        <taxon>Fungi</taxon>
        <taxon>Fungi incertae sedis</taxon>
        <taxon>Mucoromycota</taxon>
        <taxon>Mortierellomycotina</taxon>
        <taxon>Mortierellomycetes</taxon>
        <taxon>Mortierellales</taxon>
        <taxon>Mortierellaceae</taxon>
        <taxon>Mortierella</taxon>
    </lineage>
</organism>
<evidence type="ECO:0000313" key="1">
    <source>
        <dbReference type="EMBL" id="KAG0255534.1"/>
    </source>
</evidence>
<sequence length="126" mass="13745">MSFTGVPKTGPLAPSEFYNQALHEADASKRRRMFADARQSDPASYQLWVKAAEVEEHWGADQTKLKDLLSRGVIVFKNPAGHDVPGAITGPRPIDKNTWLHEAIVAEQGGKSKTAAALHEAVDEVL</sequence>
<comment type="caution">
    <text evidence="1">The sequence shown here is derived from an EMBL/GenBank/DDBJ whole genome shotgun (WGS) entry which is preliminary data.</text>
</comment>
<protein>
    <submittedName>
        <fullName evidence="1">Uncharacterized protein</fullName>
    </submittedName>
</protein>
<dbReference type="Proteomes" id="UP000726737">
    <property type="component" value="Unassembled WGS sequence"/>
</dbReference>
<name>A0A9P6PYC2_9FUNG</name>
<dbReference type="InterPro" id="IPR011990">
    <property type="entry name" value="TPR-like_helical_dom_sf"/>
</dbReference>
<gene>
    <name evidence="1" type="ORF">BG011_005071</name>
</gene>
<proteinExistence type="predicted"/>
<reference evidence="1" key="1">
    <citation type="journal article" date="2020" name="Fungal Divers.">
        <title>Resolving the Mortierellaceae phylogeny through synthesis of multi-gene phylogenetics and phylogenomics.</title>
        <authorList>
            <person name="Vandepol N."/>
            <person name="Liber J."/>
            <person name="Desiro A."/>
            <person name="Na H."/>
            <person name="Kennedy M."/>
            <person name="Barry K."/>
            <person name="Grigoriev I.V."/>
            <person name="Miller A.N."/>
            <person name="O'Donnell K."/>
            <person name="Stajich J.E."/>
            <person name="Bonito G."/>
        </authorList>
    </citation>
    <scope>NUCLEOTIDE SEQUENCE</scope>
    <source>
        <strain evidence="1">KOD948</strain>
    </source>
</reference>
<dbReference type="AlphaFoldDB" id="A0A9P6PYC2"/>
<dbReference type="EMBL" id="JAAAJA010000344">
    <property type="protein sequence ID" value="KAG0255534.1"/>
    <property type="molecule type" value="Genomic_DNA"/>
</dbReference>
<accession>A0A9P6PYC2</accession>
<keyword evidence="2" id="KW-1185">Reference proteome</keyword>